<dbReference type="Proteomes" id="UP001155182">
    <property type="component" value="Unassembled WGS sequence"/>
</dbReference>
<proteinExistence type="inferred from homology"/>
<feature type="domain" description="YCII-related" evidence="2">
    <location>
        <begin position="5"/>
        <end position="112"/>
    </location>
</feature>
<reference evidence="3" key="1">
    <citation type="submission" date="2022-06" db="EMBL/GenBank/DDBJ databases">
        <title>Solitalea sp. MAHUQ-68 isolated from rhizospheric soil.</title>
        <authorList>
            <person name="Huq M.A."/>
        </authorList>
    </citation>
    <scope>NUCLEOTIDE SEQUENCE</scope>
    <source>
        <strain evidence="3">MAHUQ-68</strain>
    </source>
</reference>
<evidence type="ECO:0000259" key="2">
    <source>
        <dbReference type="Pfam" id="PF03795"/>
    </source>
</evidence>
<dbReference type="RefSeq" id="WP_252589662.1">
    <property type="nucleotide sequence ID" value="NZ_JAMWYS010000058.1"/>
</dbReference>
<keyword evidence="4" id="KW-1185">Reference proteome</keyword>
<accession>A0A9X2F959</accession>
<dbReference type="InterPro" id="IPR005545">
    <property type="entry name" value="YCII"/>
</dbReference>
<comment type="caution">
    <text evidence="3">The sequence shown here is derived from an EMBL/GenBank/DDBJ whole genome shotgun (WGS) entry which is preliminary data.</text>
</comment>
<comment type="similarity">
    <text evidence="1">Belongs to the YciI family.</text>
</comment>
<evidence type="ECO:0000313" key="4">
    <source>
        <dbReference type="Proteomes" id="UP001155182"/>
    </source>
</evidence>
<dbReference type="Gene3D" id="3.30.70.1060">
    <property type="entry name" value="Dimeric alpha+beta barrel"/>
    <property type="match status" value="1"/>
</dbReference>
<sequence>MKEFMFFIRKQSNSKEVLSEEKHQEFLKACENYIDKLKNDGKLISAQPIEWSGCIISNEENKWKETTIDTSQEIIGGYYHITTDSLIDAIEIARANPEFQFNEGSRIEVRPIKTKENTGFLYPTQTSP</sequence>
<organism evidence="3 4">
    <name type="scientific">Solitalea agri</name>
    <dbReference type="NCBI Taxonomy" id="2953739"/>
    <lineage>
        <taxon>Bacteria</taxon>
        <taxon>Pseudomonadati</taxon>
        <taxon>Bacteroidota</taxon>
        <taxon>Sphingobacteriia</taxon>
        <taxon>Sphingobacteriales</taxon>
        <taxon>Sphingobacteriaceae</taxon>
        <taxon>Solitalea</taxon>
    </lineage>
</organism>
<evidence type="ECO:0000256" key="1">
    <source>
        <dbReference type="ARBA" id="ARBA00007689"/>
    </source>
</evidence>
<dbReference type="Pfam" id="PF03795">
    <property type="entry name" value="YCII"/>
    <property type="match status" value="1"/>
</dbReference>
<evidence type="ECO:0000313" key="3">
    <source>
        <dbReference type="EMBL" id="MCO4294631.1"/>
    </source>
</evidence>
<gene>
    <name evidence="3" type="ORF">NF867_17350</name>
</gene>
<dbReference type="InterPro" id="IPR011008">
    <property type="entry name" value="Dimeric_a/b-barrel"/>
</dbReference>
<protein>
    <submittedName>
        <fullName evidence="3">YciI family protein</fullName>
    </submittedName>
</protein>
<dbReference type="SUPFAM" id="SSF54909">
    <property type="entry name" value="Dimeric alpha+beta barrel"/>
    <property type="match status" value="1"/>
</dbReference>
<name>A0A9X2F959_9SPHI</name>
<dbReference type="EMBL" id="JAMWYS010000058">
    <property type="protein sequence ID" value="MCO4294631.1"/>
    <property type="molecule type" value="Genomic_DNA"/>
</dbReference>
<dbReference type="AlphaFoldDB" id="A0A9X2F959"/>